<sequence>MPSALLAGQLEAIRIIDRKIDGIRLELFRRTRVRIFDAGSWQLAWDRHPDLSERHDGLFRLRGVAQQTRDLIIEREYQAARRRERTMRRKAAVTEVLP</sequence>
<protein>
    <submittedName>
        <fullName evidence="1">Uncharacterized protein</fullName>
    </submittedName>
</protein>
<name>A0A1G6IQS8_9BRAD</name>
<dbReference type="AlphaFoldDB" id="A0A1G6IQS8"/>
<accession>A0A1G6IQS8</accession>
<evidence type="ECO:0000313" key="1">
    <source>
        <dbReference type="EMBL" id="SDC08834.1"/>
    </source>
</evidence>
<dbReference type="Proteomes" id="UP000199245">
    <property type="component" value="Unassembled WGS sequence"/>
</dbReference>
<dbReference type="RefSeq" id="WP_092077764.1">
    <property type="nucleotide sequence ID" value="NZ_FMZW01000001.1"/>
</dbReference>
<dbReference type="EMBL" id="FMZW01000001">
    <property type="protein sequence ID" value="SDC08834.1"/>
    <property type="molecule type" value="Genomic_DNA"/>
</dbReference>
<gene>
    <name evidence="1" type="ORF">SAMN05216337_1001224</name>
</gene>
<evidence type="ECO:0000313" key="2">
    <source>
        <dbReference type="Proteomes" id="UP000199245"/>
    </source>
</evidence>
<proteinExistence type="predicted"/>
<reference evidence="1 2" key="1">
    <citation type="submission" date="2016-10" db="EMBL/GenBank/DDBJ databases">
        <authorList>
            <person name="de Groot N.N."/>
        </authorList>
    </citation>
    <scope>NUCLEOTIDE SEQUENCE [LARGE SCALE GENOMIC DNA]</scope>
    <source>
        <strain evidence="1 2">R5</strain>
    </source>
</reference>
<organism evidence="1 2">
    <name type="scientific">Bradyrhizobium brasilense</name>
    <dbReference type="NCBI Taxonomy" id="1419277"/>
    <lineage>
        <taxon>Bacteria</taxon>
        <taxon>Pseudomonadati</taxon>
        <taxon>Pseudomonadota</taxon>
        <taxon>Alphaproteobacteria</taxon>
        <taxon>Hyphomicrobiales</taxon>
        <taxon>Nitrobacteraceae</taxon>
        <taxon>Bradyrhizobium</taxon>
    </lineage>
</organism>